<dbReference type="AlphaFoldDB" id="A0A3A9KBL5"/>
<dbReference type="RefSeq" id="WP_110938210.1">
    <property type="nucleotide sequence ID" value="NZ_KZ614147.1"/>
</dbReference>
<dbReference type="FunFam" id="3.60.15.10:FF:000002">
    <property type="entry name" value="Ribonuclease Z"/>
    <property type="match status" value="1"/>
</dbReference>
<dbReference type="Proteomes" id="UP000281498">
    <property type="component" value="Unassembled WGS sequence"/>
</dbReference>
<dbReference type="GO" id="GO:0042802">
    <property type="term" value="F:identical protein binding"/>
    <property type="evidence" value="ECO:0007669"/>
    <property type="project" value="UniProtKB-ARBA"/>
</dbReference>
<evidence type="ECO:0000256" key="6">
    <source>
        <dbReference type="ARBA" id="ARBA00022759"/>
    </source>
</evidence>
<comment type="caution">
    <text evidence="11">The sequence shown here is derived from an EMBL/GenBank/DDBJ whole genome shotgun (WGS) entry which is preliminary data.</text>
</comment>
<dbReference type="SUPFAM" id="SSF56281">
    <property type="entry name" value="Metallo-hydrolase/oxidoreductase"/>
    <property type="match status" value="1"/>
</dbReference>
<feature type="binding site" evidence="10">
    <location>
        <position position="141"/>
    </location>
    <ligand>
        <name>Zn(2+)</name>
        <dbReference type="ChEBI" id="CHEBI:29105"/>
        <label>1</label>
        <note>catalytic</note>
    </ligand>
</feature>
<name>A0A3A9KBL5_9BACI</name>
<dbReference type="PANTHER" id="PTHR46018">
    <property type="entry name" value="ZINC PHOSPHODIESTERASE ELAC PROTEIN 1"/>
    <property type="match status" value="1"/>
</dbReference>
<comment type="function">
    <text evidence="9 10">Zinc phosphodiesterase, which displays some tRNA 3'-processing endonuclease activity. Probably involved in tRNA maturation, by removing a 3'-trailer from precursor tRNA.</text>
</comment>
<evidence type="ECO:0000256" key="5">
    <source>
        <dbReference type="ARBA" id="ARBA00022723"/>
    </source>
</evidence>
<organism evidence="11 12">
    <name type="scientific">Salipaludibacillus neizhouensis</name>
    <dbReference type="NCBI Taxonomy" id="885475"/>
    <lineage>
        <taxon>Bacteria</taxon>
        <taxon>Bacillati</taxon>
        <taxon>Bacillota</taxon>
        <taxon>Bacilli</taxon>
        <taxon>Bacillales</taxon>
        <taxon>Bacillaceae</taxon>
    </lineage>
</organism>
<evidence type="ECO:0000256" key="7">
    <source>
        <dbReference type="ARBA" id="ARBA00022801"/>
    </source>
</evidence>
<keyword evidence="3 10" id="KW-0819">tRNA processing</keyword>
<evidence type="ECO:0000256" key="8">
    <source>
        <dbReference type="ARBA" id="ARBA00022833"/>
    </source>
</evidence>
<dbReference type="EMBL" id="PDOE01000002">
    <property type="protein sequence ID" value="RKL67871.1"/>
    <property type="molecule type" value="Genomic_DNA"/>
</dbReference>
<keyword evidence="5 10" id="KW-0479">Metal-binding</keyword>
<dbReference type="CDD" id="cd07717">
    <property type="entry name" value="RNaseZ_ZiPD-like_MBL-fold"/>
    <property type="match status" value="1"/>
</dbReference>
<dbReference type="InterPro" id="IPR036866">
    <property type="entry name" value="RibonucZ/Hydroxyglut_hydro"/>
</dbReference>
<accession>A0A3A9KBL5</accession>
<keyword evidence="7 10" id="KW-0378">Hydrolase</keyword>
<dbReference type="GO" id="GO:0008270">
    <property type="term" value="F:zinc ion binding"/>
    <property type="evidence" value="ECO:0007669"/>
    <property type="project" value="UniProtKB-UniRule"/>
</dbReference>
<feature type="binding site" evidence="10">
    <location>
        <position position="67"/>
    </location>
    <ligand>
        <name>Zn(2+)</name>
        <dbReference type="ChEBI" id="CHEBI:29105"/>
        <label>2</label>
        <note>catalytic</note>
    </ligand>
</feature>
<comment type="catalytic activity">
    <reaction evidence="10">
        <text>Endonucleolytic cleavage of RNA, removing extra 3' nucleotides from tRNA precursor, generating 3' termini of tRNAs. A 3'-hydroxy group is left at the tRNA terminus and a 5'-phosphoryl group is left at the trailer molecule.</text>
        <dbReference type="EC" id="3.1.26.11"/>
    </reaction>
</comment>
<dbReference type="GO" id="GO:0042781">
    <property type="term" value="F:3'-tRNA processing endoribonuclease activity"/>
    <property type="evidence" value="ECO:0007669"/>
    <property type="project" value="UniProtKB-UniRule"/>
</dbReference>
<comment type="cofactor">
    <cofactor evidence="10">
        <name>Zn(2+)</name>
        <dbReference type="ChEBI" id="CHEBI:29105"/>
    </cofactor>
    <text evidence="10">Binds 2 Zn(2+) ions.</text>
</comment>
<dbReference type="HAMAP" id="MF_01818">
    <property type="entry name" value="RNase_Z_BN"/>
    <property type="match status" value="1"/>
</dbReference>
<dbReference type="NCBIfam" id="TIGR02651">
    <property type="entry name" value="RNase_Z"/>
    <property type="match status" value="1"/>
</dbReference>
<dbReference type="Gene3D" id="3.60.15.10">
    <property type="entry name" value="Ribonuclease Z/Hydroxyacylglutathione hydrolase-like"/>
    <property type="match status" value="1"/>
</dbReference>
<keyword evidence="8 10" id="KW-0862">Zinc</keyword>
<reference evidence="11 12" key="1">
    <citation type="submission" date="2017-10" db="EMBL/GenBank/DDBJ databases">
        <title>Bacillus sp. nov., a halophilic bacterium isolated from a Keqin Lake.</title>
        <authorList>
            <person name="Wang H."/>
        </authorList>
    </citation>
    <scope>NUCLEOTIDE SEQUENCE [LARGE SCALE GENOMIC DNA]</scope>
    <source>
        <strain evidence="11 12">KCTC 13187</strain>
    </source>
</reference>
<dbReference type="PANTHER" id="PTHR46018:SF2">
    <property type="entry name" value="ZINC PHOSPHODIESTERASE ELAC PROTEIN 1"/>
    <property type="match status" value="1"/>
</dbReference>
<feature type="active site" description="Proton acceptor" evidence="10">
    <location>
        <position position="67"/>
    </location>
</feature>
<evidence type="ECO:0000256" key="3">
    <source>
        <dbReference type="ARBA" id="ARBA00022694"/>
    </source>
</evidence>
<sequence>MKMTFLGTGAGVPAKHRNVSSLALHLMNKQGSIWLFDCGEATQHQILHTPIKTRKIEKIFITHCHGDHIYGLPGLLASRSFQGAESPLKIYGPTGIKEFIEISLTSSQTYLLYELEVIEISGDGKLFKDENWEVTTAKLDHGVPSFGYRIQQKDLPGPLLMSKVIKADIPKGPILQQLKDGQDIELSDGRKFDGRDFTGPAKKGKIVTILGDTRLSENAAMLAEDANTLVHEATFAADKELLAKEYFHSTTIQAANVAKEARVTQLILNHLSSRYQADDVQGLLAEAQTVFTNTVIAEDFATFDVPD</sequence>
<comment type="similarity">
    <text evidence="10">Belongs to the RNase Z family.</text>
</comment>
<dbReference type="InterPro" id="IPR013471">
    <property type="entry name" value="RNase_Z/BN"/>
</dbReference>
<evidence type="ECO:0000256" key="2">
    <source>
        <dbReference type="ARBA" id="ARBA00012477"/>
    </source>
</evidence>
<keyword evidence="12" id="KW-1185">Reference proteome</keyword>
<dbReference type="NCBIfam" id="NF000801">
    <property type="entry name" value="PRK00055.1-3"/>
    <property type="match status" value="1"/>
</dbReference>
<keyword evidence="6 10" id="KW-0255">Endonuclease</keyword>
<dbReference type="EC" id="3.1.26.11" evidence="2 10"/>
<evidence type="ECO:0000256" key="9">
    <source>
        <dbReference type="ARBA" id="ARBA00057812"/>
    </source>
</evidence>
<protein>
    <recommendedName>
        <fullName evidence="2 10">Ribonuclease Z</fullName>
        <shortName evidence="10">RNase Z</shortName>
        <ecNumber evidence="2 10">3.1.26.11</ecNumber>
    </recommendedName>
    <alternativeName>
        <fullName evidence="10">tRNA 3 endonuclease</fullName>
    </alternativeName>
    <alternativeName>
        <fullName evidence="10">tRNase Z</fullName>
    </alternativeName>
</protein>
<evidence type="ECO:0000256" key="4">
    <source>
        <dbReference type="ARBA" id="ARBA00022722"/>
    </source>
</evidence>
<feature type="binding site" evidence="10">
    <location>
        <position position="270"/>
    </location>
    <ligand>
        <name>Zn(2+)</name>
        <dbReference type="ChEBI" id="CHEBI:29105"/>
        <label>2</label>
        <note>catalytic</note>
    </ligand>
</feature>
<feature type="binding site" evidence="10">
    <location>
        <position position="212"/>
    </location>
    <ligand>
        <name>Zn(2+)</name>
        <dbReference type="ChEBI" id="CHEBI:29105"/>
        <label>1</label>
        <note>catalytic</note>
    </ligand>
</feature>
<proteinExistence type="inferred from homology"/>
<feature type="binding site" evidence="10">
    <location>
        <position position="65"/>
    </location>
    <ligand>
        <name>Zn(2+)</name>
        <dbReference type="ChEBI" id="CHEBI:29105"/>
        <label>1</label>
        <note>catalytic</note>
    </ligand>
</feature>
<feature type="binding site" evidence="10">
    <location>
        <position position="63"/>
    </location>
    <ligand>
        <name>Zn(2+)</name>
        <dbReference type="ChEBI" id="CHEBI:29105"/>
        <label>1</label>
        <note>catalytic</note>
    </ligand>
</feature>
<comment type="subunit">
    <text evidence="1 10">Homodimer.</text>
</comment>
<gene>
    <name evidence="10" type="primary">rnz</name>
    <name evidence="11" type="ORF">CR203_05030</name>
</gene>
<evidence type="ECO:0000313" key="12">
    <source>
        <dbReference type="Proteomes" id="UP000281498"/>
    </source>
</evidence>
<evidence type="ECO:0000313" key="11">
    <source>
        <dbReference type="EMBL" id="RKL67871.1"/>
    </source>
</evidence>
<evidence type="ECO:0000256" key="1">
    <source>
        <dbReference type="ARBA" id="ARBA00011738"/>
    </source>
</evidence>
<dbReference type="Pfam" id="PF23023">
    <property type="entry name" value="Anti-Pycsar_Apyc1"/>
    <property type="match status" value="1"/>
</dbReference>
<dbReference type="OrthoDB" id="9800940at2"/>
<keyword evidence="4 10" id="KW-0540">Nuclease</keyword>
<feature type="binding site" evidence="10">
    <location>
        <position position="68"/>
    </location>
    <ligand>
        <name>Zn(2+)</name>
        <dbReference type="ChEBI" id="CHEBI:29105"/>
        <label>2</label>
        <note>catalytic</note>
    </ligand>
</feature>
<feature type="binding site" evidence="10">
    <location>
        <position position="212"/>
    </location>
    <ligand>
        <name>Zn(2+)</name>
        <dbReference type="ChEBI" id="CHEBI:29105"/>
        <label>2</label>
        <note>catalytic</note>
    </ligand>
</feature>
<evidence type="ECO:0000256" key="10">
    <source>
        <dbReference type="HAMAP-Rule" id="MF_01818"/>
    </source>
</evidence>